<dbReference type="EMBL" id="CP036264">
    <property type="protein sequence ID" value="QEF97884.1"/>
    <property type="molecule type" value="Genomic_DNA"/>
</dbReference>
<dbReference type="Pfam" id="PF11211">
    <property type="entry name" value="DUF2997"/>
    <property type="match status" value="1"/>
</dbReference>
<name>A0A5B9ME94_9BACT</name>
<dbReference type="KEGG" id="smam:Mal15_19300"/>
<dbReference type="AlphaFoldDB" id="A0A5B9ME94"/>
<protein>
    <recommendedName>
        <fullName evidence="3">DUF2997 domain-containing protein</fullName>
    </recommendedName>
</protein>
<keyword evidence="2" id="KW-1185">Reference proteome</keyword>
<evidence type="ECO:0000313" key="2">
    <source>
        <dbReference type="Proteomes" id="UP000321353"/>
    </source>
</evidence>
<gene>
    <name evidence="1" type="ORF">Mal15_19300</name>
</gene>
<dbReference type="Proteomes" id="UP000321353">
    <property type="component" value="Chromosome"/>
</dbReference>
<dbReference type="RefSeq" id="WP_147867491.1">
    <property type="nucleotide sequence ID" value="NZ_CP036264.1"/>
</dbReference>
<proteinExistence type="predicted"/>
<reference evidence="1 2" key="1">
    <citation type="submission" date="2019-02" db="EMBL/GenBank/DDBJ databases">
        <title>Planctomycetal bacteria perform biofilm scaping via a novel small molecule.</title>
        <authorList>
            <person name="Jeske O."/>
            <person name="Boedeker C."/>
            <person name="Wiegand S."/>
            <person name="Breitling P."/>
            <person name="Kallscheuer N."/>
            <person name="Jogler M."/>
            <person name="Rohde M."/>
            <person name="Petersen J."/>
            <person name="Medema M.H."/>
            <person name="Surup F."/>
            <person name="Jogler C."/>
        </authorList>
    </citation>
    <scope>NUCLEOTIDE SEQUENCE [LARGE SCALE GENOMIC DNA]</scope>
    <source>
        <strain evidence="1 2">Mal15</strain>
    </source>
</reference>
<accession>A0A5B9ME94</accession>
<sequence>MKTIEIIVAPDGNTRVETNGFTGSDCRQASRVLLQALGQQTIEKLKPEFHQAANEQQQRASE</sequence>
<evidence type="ECO:0000313" key="1">
    <source>
        <dbReference type="EMBL" id="QEF97884.1"/>
    </source>
</evidence>
<dbReference type="InterPro" id="IPR021375">
    <property type="entry name" value="DUF2997"/>
</dbReference>
<organism evidence="1 2">
    <name type="scientific">Stieleria maiorica</name>
    <dbReference type="NCBI Taxonomy" id="2795974"/>
    <lineage>
        <taxon>Bacteria</taxon>
        <taxon>Pseudomonadati</taxon>
        <taxon>Planctomycetota</taxon>
        <taxon>Planctomycetia</taxon>
        <taxon>Pirellulales</taxon>
        <taxon>Pirellulaceae</taxon>
        <taxon>Stieleria</taxon>
    </lineage>
</organism>
<evidence type="ECO:0008006" key="3">
    <source>
        <dbReference type="Google" id="ProtNLM"/>
    </source>
</evidence>